<dbReference type="Gene3D" id="3.40.1360.10">
    <property type="match status" value="1"/>
</dbReference>
<dbReference type="SUPFAM" id="SSF56731">
    <property type="entry name" value="DNA primase core"/>
    <property type="match status" value="1"/>
</dbReference>
<dbReference type="InterPro" id="IPR006171">
    <property type="entry name" value="TOPRIM_dom"/>
</dbReference>
<proteinExistence type="inferred from homology"/>
<evidence type="ECO:0000256" key="9">
    <source>
        <dbReference type="ARBA" id="ARBA00022842"/>
    </source>
</evidence>
<dbReference type="InterPro" id="IPR034151">
    <property type="entry name" value="TOPRIM_DnaG_bac"/>
</dbReference>
<dbReference type="Proteomes" id="UP000767854">
    <property type="component" value="Unassembled WGS sequence"/>
</dbReference>
<dbReference type="Pfam" id="PF08275">
    <property type="entry name" value="DNAG_N"/>
    <property type="match status" value="1"/>
</dbReference>
<comment type="catalytic activity">
    <reaction evidence="12">
        <text>ssDNA + n NTP = ssDNA/pppN(pN)n-1 hybrid + (n-1) diphosphate.</text>
        <dbReference type="EC" id="2.7.7.101"/>
    </reaction>
</comment>
<comment type="cofactor">
    <cofactor evidence="12 13">
        <name>Zn(2+)</name>
        <dbReference type="ChEBI" id="CHEBI:29105"/>
    </cofactor>
    <text evidence="12 13">Binds 1 zinc ion per monomer.</text>
</comment>
<dbReference type="InterPro" id="IPR030846">
    <property type="entry name" value="DnaG_bac"/>
</dbReference>
<organism evidence="15 16">
    <name type="scientific">Fusibacter tunisiensis</name>
    <dbReference type="NCBI Taxonomy" id="1008308"/>
    <lineage>
        <taxon>Bacteria</taxon>
        <taxon>Bacillati</taxon>
        <taxon>Bacillota</taxon>
        <taxon>Clostridia</taxon>
        <taxon>Eubacteriales</taxon>
        <taxon>Eubacteriales Family XII. Incertae Sedis</taxon>
        <taxon>Fusibacter</taxon>
    </lineage>
</organism>
<comment type="subunit">
    <text evidence="12">Monomer. Interacts with DnaB.</text>
</comment>
<dbReference type="Pfam" id="PF13155">
    <property type="entry name" value="Toprim_2"/>
    <property type="match status" value="1"/>
</dbReference>
<evidence type="ECO:0000256" key="6">
    <source>
        <dbReference type="ARBA" id="ARBA00022723"/>
    </source>
</evidence>
<keyword evidence="8 12" id="KW-0862">Zinc</keyword>
<evidence type="ECO:0000256" key="13">
    <source>
        <dbReference type="PIRNR" id="PIRNR002811"/>
    </source>
</evidence>
<dbReference type="EC" id="2.7.7.101" evidence="12"/>
<dbReference type="Pfam" id="PF01807">
    <property type="entry name" value="Zn_ribbon_DnaG"/>
    <property type="match status" value="1"/>
</dbReference>
<comment type="caution">
    <text evidence="15">The sequence shown here is derived from an EMBL/GenBank/DDBJ whole genome shotgun (WGS) entry which is preliminary data.</text>
</comment>
<dbReference type="GO" id="GO:0016779">
    <property type="term" value="F:nucleotidyltransferase activity"/>
    <property type="evidence" value="ECO:0007669"/>
    <property type="project" value="UniProtKB-KW"/>
</dbReference>
<dbReference type="PANTHER" id="PTHR30313:SF2">
    <property type="entry name" value="DNA PRIMASE"/>
    <property type="match status" value="1"/>
</dbReference>
<evidence type="ECO:0000256" key="10">
    <source>
        <dbReference type="ARBA" id="ARBA00023125"/>
    </source>
</evidence>
<comment type="domain">
    <text evidence="12">Contains an N-terminal zinc-binding domain, a central core domain that contains the primase activity, and a C-terminal DnaB-binding domain.</text>
</comment>
<keyword evidence="10 12" id="KW-0238">DNA-binding</keyword>
<dbReference type="InterPro" id="IPR006295">
    <property type="entry name" value="DNA_primase_DnaG"/>
</dbReference>
<dbReference type="RefSeq" id="WP_204661287.1">
    <property type="nucleotide sequence ID" value="NZ_JAFBDT010000001.1"/>
</dbReference>
<keyword evidence="3 12" id="KW-0808">Transferase</keyword>
<dbReference type="EMBL" id="JAFBDT010000001">
    <property type="protein sequence ID" value="MBM7560697.1"/>
    <property type="molecule type" value="Genomic_DNA"/>
</dbReference>
<dbReference type="InterPro" id="IPR036977">
    <property type="entry name" value="DNA_primase_Znf_CHC2"/>
</dbReference>
<dbReference type="PIRSF" id="PIRSF002811">
    <property type="entry name" value="DnaG"/>
    <property type="match status" value="1"/>
</dbReference>
<evidence type="ECO:0000259" key="14">
    <source>
        <dbReference type="PROSITE" id="PS50880"/>
    </source>
</evidence>
<sequence>MQKSNSGNVFEFILEHVNIVDLISNYIQVERAGKNYKALCPFHNEKTASFIVSEEKQLYHCFGCGAAGNAINFVMSYENLDYIDAVEFLADKYNLDISGFSGKNDRNNTGQLTKYYDILKDAAIYYYKNLRQNESALNYLNRRGISYETIKKFGLGFSNDAWRNLLDKLKNKYSISELEAVGLCLPNKDGTSHYDRFRNRIMFPIINPKGKIVGFGGRVMDDSLPKYLNSPETDVFNKSRTLYGLNLAKNVLNQKKQLIIAEGYMDVITLHTNGFENAVATLGTALTSDHARLMKRYADEVVLCYDSDFAGQKAALRSLDILHGIIEKVKVVVLGENLDPDDFLKKYGSEAFKEKVETALTGTEFKLNHLKQGYNLNDESSKIEFLSKAVSVISEIENNFEKNLHIERLGELLGVNTEMIAQEVFKGQYKKEIKYGFNDKNKSVQIPKVSHEKKKYLENQLIAYYIHNHQTVSDTQKKLIQSFHFSHEMQPVFDYIFDYFKTKETFSKQDIIENADLDISKMLIEVLDDYSGDTDEIDIELIMHNIIIISLDDEIETLKLKLKDASNAQELFKVIQDKMRLKQDLTMKMRHRKFKN</sequence>
<keyword evidence="2 12" id="KW-0639">Primosome</keyword>
<evidence type="ECO:0000256" key="11">
    <source>
        <dbReference type="ARBA" id="ARBA00023163"/>
    </source>
</evidence>
<reference evidence="15 16" key="1">
    <citation type="submission" date="2021-01" db="EMBL/GenBank/DDBJ databases">
        <title>Genomic Encyclopedia of Type Strains, Phase IV (KMG-IV): sequencing the most valuable type-strain genomes for metagenomic binning, comparative biology and taxonomic classification.</title>
        <authorList>
            <person name="Goeker M."/>
        </authorList>
    </citation>
    <scope>NUCLEOTIDE SEQUENCE [LARGE SCALE GENOMIC DNA]</scope>
    <source>
        <strain evidence="15 16">DSM 24436</strain>
    </source>
</reference>
<evidence type="ECO:0000256" key="7">
    <source>
        <dbReference type="ARBA" id="ARBA00022771"/>
    </source>
</evidence>
<evidence type="ECO:0000256" key="1">
    <source>
        <dbReference type="ARBA" id="ARBA00022478"/>
    </source>
</evidence>
<gene>
    <name evidence="12" type="primary">dnaG</name>
    <name evidence="15" type="ORF">JOC49_000206</name>
</gene>
<keyword evidence="16" id="KW-1185">Reference proteome</keyword>
<dbReference type="SMART" id="SM00400">
    <property type="entry name" value="ZnF_CHCC"/>
    <property type="match status" value="1"/>
</dbReference>
<dbReference type="PANTHER" id="PTHR30313">
    <property type="entry name" value="DNA PRIMASE"/>
    <property type="match status" value="1"/>
</dbReference>
<feature type="domain" description="Toprim" evidence="14">
    <location>
        <begin position="256"/>
        <end position="337"/>
    </location>
</feature>
<comment type="similarity">
    <text evidence="12 13">Belongs to the DnaG primase family.</text>
</comment>
<evidence type="ECO:0000256" key="8">
    <source>
        <dbReference type="ARBA" id="ARBA00022833"/>
    </source>
</evidence>
<dbReference type="SUPFAM" id="SSF57783">
    <property type="entry name" value="Zinc beta-ribbon"/>
    <property type="match status" value="1"/>
</dbReference>
<dbReference type="PROSITE" id="PS50880">
    <property type="entry name" value="TOPRIM"/>
    <property type="match status" value="1"/>
</dbReference>
<evidence type="ECO:0000256" key="4">
    <source>
        <dbReference type="ARBA" id="ARBA00022695"/>
    </source>
</evidence>
<keyword evidence="11 12" id="KW-0804">Transcription</keyword>
<evidence type="ECO:0000256" key="12">
    <source>
        <dbReference type="HAMAP-Rule" id="MF_00974"/>
    </source>
</evidence>
<keyword evidence="1 12" id="KW-0240">DNA-directed RNA polymerase</keyword>
<keyword evidence="5 12" id="KW-0235">DNA replication</keyword>
<dbReference type="InterPro" id="IPR013264">
    <property type="entry name" value="DNAG_N"/>
</dbReference>
<dbReference type="InterPro" id="IPR002694">
    <property type="entry name" value="Znf_CHC2"/>
</dbReference>
<dbReference type="InterPro" id="IPR050219">
    <property type="entry name" value="DnaG_primase"/>
</dbReference>
<dbReference type="Pfam" id="PF10410">
    <property type="entry name" value="DnaB_bind"/>
    <property type="match status" value="1"/>
</dbReference>
<dbReference type="HAMAP" id="MF_00974">
    <property type="entry name" value="DNA_primase_DnaG"/>
    <property type="match status" value="1"/>
</dbReference>
<evidence type="ECO:0000256" key="5">
    <source>
        <dbReference type="ARBA" id="ARBA00022705"/>
    </source>
</evidence>
<dbReference type="InterPro" id="IPR037068">
    <property type="entry name" value="DNA_primase_core_N_sf"/>
</dbReference>
<keyword evidence="6 12" id="KW-0479">Metal-binding</keyword>
<evidence type="ECO:0000313" key="16">
    <source>
        <dbReference type="Proteomes" id="UP000767854"/>
    </source>
</evidence>
<keyword evidence="9" id="KW-0460">Magnesium</keyword>
<comment type="function">
    <text evidence="12 13">RNA polymerase that catalyzes the synthesis of short RNA molecules used as primers for DNA polymerase during DNA replication.</text>
</comment>
<dbReference type="InterPro" id="IPR019475">
    <property type="entry name" value="DNA_primase_DnaB-bd"/>
</dbReference>
<dbReference type="Gene3D" id="3.90.980.10">
    <property type="entry name" value="DNA primase, catalytic core, N-terminal domain"/>
    <property type="match status" value="1"/>
</dbReference>
<protein>
    <recommendedName>
        <fullName evidence="12 13">DNA primase</fullName>
        <ecNumber evidence="12">2.7.7.101</ecNumber>
    </recommendedName>
</protein>
<dbReference type="SMART" id="SM00493">
    <property type="entry name" value="TOPRIM"/>
    <property type="match status" value="1"/>
</dbReference>
<feature type="zinc finger region" description="CHC2-type" evidence="12">
    <location>
        <begin position="40"/>
        <end position="64"/>
    </location>
</feature>
<keyword evidence="4 12" id="KW-0548">Nucleotidyltransferase</keyword>
<evidence type="ECO:0000256" key="3">
    <source>
        <dbReference type="ARBA" id="ARBA00022679"/>
    </source>
</evidence>
<evidence type="ECO:0000313" key="15">
    <source>
        <dbReference type="EMBL" id="MBM7560697.1"/>
    </source>
</evidence>
<dbReference type="CDD" id="cd03364">
    <property type="entry name" value="TOPRIM_DnaG_primases"/>
    <property type="match status" value="1"/>
</dbReference>
<name>A0ABS2MMR8_9FIRM</name>
<accession>A0ABS2MMR8</accession>
<dbReference type="NCBIfam" id="TIGR01391">
    <property type="entry name" value="dnaG"/>
    <property type="match status" value="1"/>
</dbReference>
<dbReference type="Gene3D" id="3.90.580.10">
    <property type="entry name" value="Zinc finger, CHC2-type domain"/>
    <property type="match status" value="1"/>
</dbReference>
<keyword evidence="7 12" id="KW-0863">Zinc-finger</keyword>
<evidence type="ECO:0000256" key="2">
    <source>
        <dbReference type="ARBA" id="ARBA00022515"/>
    </source>
</evidence>